<comment type="caution">
    <text evidence="1">The sequence shown here is derived from an EMBL/GenBank/DDBJ whole genome shotgun (WGS) entry which is preliminary data.</text>
</comment>
<gene>
    <name evidence="1" type="ORF">Amon01_000412600</name>
</gene>
<dbReference type="SUPFAM" id="SSF56672">
    <property type="entry name" value="DNA/RNA polymerases"/>
    <property type="match status" value="1"/>
</dbReference>
<organism evidence="1 2">
    <name type="scientific">Ambrosiozyma monospora</name>
    <name type="common">Yeast</name>
    <name type="synonym">Endomycopsis monosporus</name>
    <dbReference type="NCBI Taxonomy" id="43982"/>
    <lineage>
        <taxon>Eukaryota</taxon>
        <taxon>Fungi</taxon>
        <taxon>Dikarya</taxon>
        <taxon>Ascomycota</taxon>
        <taxon>Saccharomycotina</taxon>
        <taxon>Pichiomycetes</taxon>
        <taxon>Pichiales</taxon>
        <taxon>Pichiaceae</taxon>
        <taxon>Ambrosiozyma</taxon>
    </lineage>
</organism>
<dbReference type="InterPro" id="IPR043128">
    <property type="entry name" value="Rev_trsase/Diguanyl_cyclase"/>
</dbReference>
<evidence type="ECO:0000313" key="1">
    <source>
        <dbReference type="EMBL" id="GMG32331.1"/>
    </source>
</evidence>
<reference evidence="1" key="1">
    <citation type="submission" date="2023-04" db="EMBL/GenBank/DDBJ databases">
        <title>Ambrosiozyma monospora NBRC 1965.</title>
        <authorList>
            <person name="Ichikawa N."/>
            <person name="Sato H."/>
            <person name="Tonouchi N."/>
        </authorList>
    </citation>
    <scope>NUCLEOTIDE SEQUENCE</scope>
    <source>
        <strain evidence="1">NBRC 1965</strain>
    </source>
</reference>
<dbReference type="Proteomes" id="UP001165063">
    <property type="component" value="Unassembled WGS sequence"/>
</dbReference>
<dbReference type="Gene3D" id="3.30.70.270">
    <property type="match status" value="1"/>
</dbReference>
<dbReference type="AlphaFoldDB" id="A0A9W6YSM9"/>
<accession>A0A9W6YSM9</accession>
<dbReference type="OrthoDB" id="2286242at2759"/>
<evidence type="ECO:0000313" key="2">
    <source>
        <dbReference type="Proteomes" id="UP001165063"/>
    </source>
</evidence>
<proteinExistence type="predicted"/>
<name>A0A9W6YSM9_AMBMO</name>
<keyword evidence="2" id="KW-1185">Reference proteome</keyword>
<protein>
    <submittedName>
        <fullName evidence="1">Unnamed protein product</fullName>
    </submittedName>
</protein>
<dbReference type="InterPro" id="IPR043502">
    <property type="entry name" value="DNA/RNA_pol_sf"/>
</dbReference>
<dbReference type="EMBL" id="BSXU01001914">
    <property type="protein sequence ID" value="GMG32331.1"/>
    <property type="molecule type" value="Genomic_DNA"/>
</dbReference>
<sequence length="108" mass="12450">MNLHENKKLCIQEKNKKWTANVGRHIRASPADVELYPLDDALERIEAFHSPKSKKELMSFLGQVCNISDFFPTFATLGEPLTGLLKKDVHYHWSDDSGLEFYEEDMPP</sequence>